<accession>A0A1W0WKS1</accession>
<keyword evidence="2 5" id="KW-0812">Transmembrane</keyword>
<comment type="caution">
    <text evidence="7">The sequence shown here is derived from an EMBL/GenBank/DDBJ whole genome shotgun (WGS) entry which is preliminary data.</text>
</comment>
<feature type="transmembrane region" description="Helical" evidence="5">
    <location>
        <begin position="76"/>
        <end position="97"/>
    </location>
</feature>
<dbReference type="GO" id="GO:0004930">
    <property type="term" value="F:G protein-coupled receptor activity"/>
    <property type="evidence" value="ECO:0007669"/>
    <property type="project" value="InterPro"/>
</dbReference>
<evidence type="ECO:0000256" key="2">
    <source>
        <dbReference type="ARBA" id="ARBA00022692"/>
    </source>
</evidence>
<evidence type="ECO:0000313" key="7">
    <source>
        <dbReference type="EMBL" id="OQV15811.1"/>
    </source>
</evidence>
<dbReference type="InterPro" id="IPR000276">
    <property type="entry name" value="GPCR_Rhodpsn"/>
</dbReference>
<gene>
    <name evidence="7" type="ORF">BV898_10063</name>
</gene>
<feature type="transmembrane region" description="Helical" evidence="5">
    <location>
        <begin position="255"/>
        <end position="281"/>
    </location>
</feature>
<evidence type="ECO:0000256" key="1">
    <source>
        <dbReference type="ARBA" id="ARBA00004370"/>
    </source>
</evidence>
<feature type="transmembrane region" description="Helical" evidence="5">
    <location>
        <begin position="155"/>
        <end position="178"/>
    </location>
</feature>
<keyword evidence="8" id="KW-1185">Reference proteome</keyword>
<organism evidence="7 8">
    <name type="scientific">Hypsibius exemplaris</name>
    <name type="common">Freshwater tardigrade</name>
    <dbReference type="NCBI Taxonomy" id="2072580"/>
    <lineage>
        <taxon>Eukaryota</taxon>
        <taxon>Metazoa</taxon>
        <taxon>Ecdysozoa</taxon>
        <taxon>Tardigrada</taxon>
        <taxon>Eutardigrada</taxon>
        <taxon>Parachela</taxon>
        <taxon>Hypsibioidea</taxon>
        <taxon>Hypsibiidae</taxon>
        <taxon>Hypsibius</taxon>
    </lineage>
</organism>
<dbReference type="EMBL" id="MTYJ01000082">
    <property type="protein sequence ID" value="OQV15811.1"/>
    <property type="molecule type" value="Genomic_DNA"/>
</dbReference>
<dbReference type="OrthoDB" id="6435638at2759"/>
<evidence type="ECO:0000256" key="4">
    <source>
        <dbReference type="ARBA" id="ARBA00023136"/>
    </source>
</evidence>
<proteinExistence type="predicted"/>
<dbReference type="PANTHER" id="PTHR45698:SF1">
    <property type="entry name" value="TRACE AMINE-ASSOCIATED RECEPTOR 13C-LIKE"/>
    <property type="match status" value="1"/>
</dbReference>
<dbReference type="Gene3D" id="1.20.1070.10">
    <property type="entry name" value="Rhodopsin 7-helix transmembrane proteins"/>
    <property type="match status" value="1"/>
</dbReference>
<dbReference type="InterPro" id="IPR017452">
    <property type="entry name" value="GPCR_Rhodpsn_7TM"/>
</dbReference>
<evidence type="ECO:0000256" key="3">
    <source>
        <dbReference type="ARBA" id="ARBA00022989"/>
    </source>
</evidence>
<name>A0A1W0WKS1_HYPEX</name>
<dbReference type="SUPFAM" id="SSF81321">
    <property type="entry name" value="Family A G protein-coupled receptor-like"/>
    <property type="match status" value="1"/>
</dbReference>
<dbReference type="PANTHER" id="PTHR45698">
    <property type="entry name" value="TRACE AMINE-ASSOCIATED RECEPTOR 19N-RELATED"/>
    <property type="match status" value="1"/>
</dbReference>
<protein>
    <recommendedName>
        <fullName evidence="6">G-protein coupled receptors family 1 profile domain-containing protein</fullName>
    </recommendedName>
</protein>
<evidence type="ECO:0000256" key="5">
    <source>
        <dbReference type="SAM" id="Phobius"/>
    </source>
</evidence>
<sequence>MNWTSNFSLTDMIGRDGASVNRSTSSSPLSYGKYVELMLWIGLTASISFLGLLLNLAGLTVTFWKRTAESIFNLLMSHYVAISLVNCLVNFPVHVFMVLAKWYGHSIPPDACRTIQFFFAFGCAVSNWADVCLSVNRFVAIVFPLHYRWWTQRSVNLAMVAFGWLLCAAAILPLSFGLGGSMPLLRTGQCGFLPVGKWGMLVTSITAYIPYGIIAGTSLTIWMKIITVQRARNQVQAVDGSHAIKPMGISRRRLVVARMLLMTTVWSALCNIPWGVIQFSFPGLYVTDPISVLWLRTVQVLQFGAFPVILYATNEDYRKRFFVLLARSGAKKRVLIRSLNSTVGAPLEMASNLAGKSARLVDGD</sequence>
<dbReference type="Pfam" id="PF00001">
    <property type="entry name" value="7tm_1"/>
    <property type="match status" value="1"/>
</dbReference>
<dbReference type="AlphaFoldDB" id="A0A1W0WKS1"/>
<dbReference type="CDD" id="cd00637">
    <property type="entry name" value="7tm_classA_rhodopsin-like"/>
    <property type="match status" value="1"/>
</dbReference>
<comment type="subcellular location">
    <subcellularLocation>
        <location evidence="1">Membrane</location>
    </subcellularLocation>
</comment>
<feature type="domain" description="G-protein coupled receptors family 1 profile" evidence="6">
    <location>
        <begin position="54"/>
        <end position="279"/>
    </location>
</feature>
<keyword evidence="3 5" id="KW-1133">Transmembrane helix</keyword>
<dbReference type="Proteomes" id="UP000192578">
    <property type="component" value="Unassembled WGS sequence"/>
</dbReference>
<feature type="transmembrane region" description="Helical" evidence="5">
    <location>
        <begin position="117"/>
        <end position="143"/>
    </location>
</feature>
<feature type="transmembrane region" description="Helical" evidence="5">
    <location>
        <begin position="293"/>
        <end position="312"/>
    </location>
</feature>
<reference evidence="8" key="1">
    <citation type="submission" date="2017-01" db="EMBL/GenBank/DDBJ databases">
        <title>Comparative genomics of anhydrobiosis in the tardigrade Hypsibius dujardini.</title>
        <authorList>
            <person name="Yoshida Y."/>
            <person name="Koutsovoulos G."/>
            <person name="Laetsch D."/>
            <person name="Stevens L."/>
            <person name="Kumar S."/>
            <person name="Horikawa D."/>
            <person name="Ishino K."/>
            <person name="Komine S."/>
            <person name="Tomita M."/>
            <person name="Blaxter M."/>
            <person name="Arakawa K."/>
        </authorList>
    </citation>
    <scope>NUCLEOTIDE SEQUENCE [LARGE SCALE GENOMIC DNA]</scope>
    <source>
        <strain evidence="8">Z151</strain>
    </source>
</reference>
<evidence type="ECO:0000313" key="8">
    <source>
        <dbReference type="Proteomes" id="UP000192578"/>
    </source>
</evidence>
<feature type="transmembrane region" description="Helical" evidence="5">
    <location>
        <begin position="198"/>
        <end position="222"/>
    </location>
</feature>
<evidence type="ECO:0000259" key="6">
    <source>
        <dbReference type="PROSITE" id="PS50262"/>
    </source>
</evidence>
<dbReference type="GO" id="GO:0016020">
    <property type="term" value="C:membrane"/>
    <property type="evidence" value="ECO:0007669"/>
    <property type="project" value="UniProtKB-SubCell"/>
</dbReference>
<feature type="transmembrane region" description="Helical" evidence="5">
    <location>
        <begin position="37"/>
        <end position="64"/>
    </location>
</feature>
<dbReference type="PROSITE" id="PS50262">
    <property type="entry name" value="G_PROTEIN_RECEP_F1_2"/>
    <property type="match status" value="1"/>
</dbReference>
<keyword evidence="4 5" id="KW-0472">Membrane</keyword>